<dbReference type="GO" id="GO:0005840">
    <property type="term" value="C:ribosome"/>
    <property type="evidence" value="ECO:0007669"/>
    <property type="project" value="UniProtKB-KW"/>
</dbReference>
<evidence type="ECO:0000256" key="2">
    <source>
        <dbReference type="ARBA" id="ARBA00023274"/>
    </source>
</evidence>
<evidence type="ECO:0008006" key="4">
    <source>
        <dbReference type="Google" id="ProtNLM"/>
    </source>
</evidence>
<dbReference type="InterPro" id="IPR041985">
    <property type="entry name" value="Ribosomal_eL14_KOW"/>
</dbReference>
<dbReference type="GO" id="GO:1990904">
    <property type="term" value="C:ribonucleoprotein complex"/>
    <property type="evidence" value="ECO:0007669"/>
    <property type="project" value="UniProtKB-KW"/>
</dbReference>
<evidence type="ECO:0000313" key="3">
    <source>
        <dbReference type="EMBL" id="MPL68188.1"/>
    </source>
</evidence>
<dbReference type="EMBL" id="VSSQ01000040">
    <property type="protein sequence ID" value="MPL68188.1"/>
    <property type="molecule type" value="Genomic_DNA"/>
</dbReference>
<gene>
    <name evidence="3" type="ORF">SDC9_13901</name>
</gene>
<organism evidence="3">
    <name type="scientific">bioreactor metagenome</name>
    <dbReference type="NCBI Taxonomy" id="1076179"/>
    <lineage>
        <taxon>unclassified sequences</taxon>
        <taxon>metagenomes</taxon>
        <taxon>ecological metagenomes</taxon>
    </lineage>
</organism>
<dbReference type="SUPFAM" id="SSF50104">
    <property type="entry name" value="Translation proteins SH3-like domain"/>
    <property type="match status" value="1"/>
</dbReference>
<dbReference type="InterPro" id="IPR008991">
    <property type="entry name" value="Translation_prot_SH3-like_sf"/>
</dbReference>
<keyword evidence="1" id="KW-0689">Ribosomal protein</keyword>
<sequence length="94" mass="10430">MSLRKIEIGQLVKSVAGRDIGHIYVVAGFVEPKYVLLIDGRERSVAKPKKKNIRHVNVLNSIAKDVAETLKTGAQVTDEDIRRTITSLCTPDNM</sequence>
<dbReference type="Gene3D" id="2.30.30.30">
    <property type="match status" value="1"/>
</dbReference>
<accession>A0A644TMJ5</accession>
<name>A0A644TMJ5_9ZZZZ</name>
<dbReference type="CDD" id="cd06088">
    <property type="entry name" value="KOW_RPL14"/>
    <property type="match status" value="1"/>
</dbReference>
<keyword evidence="2" id="KW-0687">Ribonucleoprotein</keyword>
<protein>
    <recommendedName>
        <fullName evidence="4">KOW domain-containing protein</fullName>
    </recommendedName>
</protein>
<reference evidence="3" key="1">
    <citation type="submission" date="2019-08" db="EMBL/GenBank/DDBJ databases">
        <authorList>
            <person name="Kucharzyk K."/>
            <person name="Murdoch R.W."/>
            <person name="Higgins S."/>
            <person name="Loffler F."/>
        </authorList>
    </citation>
    <scope>NUCLEOTIDE SEQUENCE</scope>
</reference>
<dbReference type="AlphaFoldDB" id="A0A644TMJ5"/>
<dbReference type="InterPro" id="IPR014722">
    <property type="entry name" value="Rib_uL2_dom2"/>
</dbReference>
<comment type="caution">
    <text evidence="3">The sequence shown here is derived from an EMBL/GenBank/DDBJ whole genome shotgun (WGS) entry which is preliminary data.</text>
</comment>
<proteinExistence type="predicted"/>
<evidence type="ECO:0000256" key="1">
    <source>
        <dbReference type="ARBA" id="ARBA00022980"/>
    </source>
</evidence>